<proteinExistence type="predicted"/>
<dbReference type="SUPFAM" id="SSF75169">
    <property type="entry name" value="DsrEFH-like"/>
    <property type="match status" value="1"/>
</dbReference>
<dbReference type="Gene3D" id="3.40.1260.10">
    <property type="entry name" value="DsrEFH-like"/>
    <property type="match status" value="1"/>
</dbReference>
<dbReference type="Proteomes" id="UP000290261">
    <property type="component" value="Unassembled WGS sequence"/>
</dbReference>
<protein>
    <submittedName>
        <fullName evidence="1">Uncharacterized protein</fullName>
    </submittedName>
</protein>
<organism evidence="1 2">
    <name type="scientific">Flagellimonas olearia</name>
    <dbReference type="NCBI Taxonomy" id="552546"/>
    <lineage>
        <taxon>Bacteria</taxon>
        <taxon>Pseudomonadati</taxon>
        <taxon>Bacteroidota</taxon>
        <taxon>Flavobacteriia</taxon>
        <taxon>Flavobacteriales</taxon>
        <taxon>Flavobacteriaceae</taxon>
        <taxon>Flagellimonas</taxon>
    </lineage>
</organism>
<name>A0A444VRX7_9FLAO</name>
<keyword evidence="2" id="KW-1185">Reference proteome</keyword>
<dbReference type="InterPro" id="IPR027396">
    <property type="entry name" value="DsrEFH-like"/>
</dbReference>
<evidence type="ECO:0000313" key="2">
    <source>
        <dbReference type="Proteomes" id="UP000290261"/>
    </source>
</evidence>
<reference evidence="1 2" key="1">
    <citation type="submission" date="2014-04" db="EMBL/GenBank/DDBJ databases">
        <title>Whole genome of Muricauda olearia.</title>
        <authorList>
            <person name="Zhang X.-H."/>
            <person name="Tang K."/>
        </authorList>
    </citation>
    <scope>NUCLEOTIDE SEQUENCE [LARGE SCALE GENOMIC DNA]</scope>
    <source>
        <strain evidence="1 2">Th120</strain>
    </source>
</reference>
<gene>
    <name evidence="1" type="ORF">DN53_03940</name>
</gene>
<evidence type="ECO:0000313" key="1">
    <source>
        <dbReference type="EMBL" id="RYC53380.1"/>
    </source>
</evidence>
<dbReference type="EMBL" id="JJMP01000001">
    <property type="protein sequence ID" value="RYC53380.1"/>
    <property type="molecule type" value="Genomic_DNA"/>
</dbReference>
<accession>A0A444VRX7</accession>
<sequence length="127" mass="14101">MSYGQLKLDDQAVSDLQQTSQYAFVVSDVKHFKVVLNMYDVLVDNGVNVTDYEVITKGKFVKGLVKGSELEALVEKYISKLRITVCSVAMAKHEVTKDQLIPGVEPVPAASIRMLQLQAKGYNTLSY</sequence>
<comment type="caution">
    <text evidence="1">The sequence shown here is derived from an EMBL/GenBank/DDBJ whole genome shotgun (WGS) entry which is preliminary data.</text>
</comment>
<dbReference type="AlphaFoldDB" id="A0A444VRX7"/>